<dbReference type="GO" id="GO:0055085">
    <property type="term" value="P:transmembrane transport"/>
    <property type="evidence" value="ECO:0007669"/>
    <property type="project" value="InterPro"/>
</dbReference>
<dbReference type="Proteomes" id="UP000236642">
    <property type="component" value="Unassembled WGS sequence"/>
</dbReference>
<dbReference type="GO" id="GO:0043190">
    <property type="term" value="C:ATP-binding cassette (ABC) transporter complex"/>
    <property type="evidence" value="ECO:0007669"/>
    <property type="project" value="InterPro"/>
</dbReference>
<sequence length="290" mass="32399">MAACQRASEPLPYVDFNQRVPIRPPQRTEMIPLRVGIAAVLSPQSSAEAYQALMDYLAHRLGRPVAMVQRRDYGAMNAAIARGEVDIAFVCTWAYVIGQREHGFSLLAVPVVNGKSTYQSWVIVRADLPIRTMADLRNRTFAFVDPLSNTGYLYPRYLVHQLGEKPEAFFRRTFFTYGHDRAIHAVAQGLADGAAVDSLVFQFLLEREPELAERVRVIARSPEFGAPPVVAAPTLSPNLRVKIQELLLNAHQDPEGVKALQAIGVERFVAGEDAWYDEVRRLEAAIAEDR</sequence>
<dbReference type="Pfam" id="PF12974">
    <property type="entry name" value="Phosphonate-bd"/>
    <property type="match status" value="1"/>
</dbReference>
<dbReference type="EMBL" id="BEHY01000111">
    <property type="protein sequence ID" value="GBD10133.1"/>
    <property type="molecule type" value="Genomic_DNA"/>
</dbReference>
<organism evidence="3 4">
    <name type="scientific">Candidatus Thermoflexus japonica</name>
    <dbReference type="NCBI Taxonomy" id="2035417"/>
    <lineage>
        <taxon>Bacteria</taxon>
        <taxon>Bacillati</taxon>
        <taxon>Chloroflexota</taxon>
        <taxon>Thermoflexia</taxon>
        <taxon>Thermoflexales</taxon>
        <taxon>Thermoflexaceae</taxon>
        <taxon>Thermoflexus</taxon>
    </lineage>
</organism>
<evidence type="ECO:0000256" key="2">
    <source>
        <dbReference type="ARBA" id="ARBA00022729"/>
    </source>
</evidence>
<dbReference type="Gene3D" id="3.40.190.10">
    <property type="entry name" value="Periplasmic binding protein-like II"/>
    <property type="match status" value="2"/>
</dbReference>
<reference evidence="4" key="1">
    <citation type="submission" date="2017-09" db="EMBL/GenBank/DDBJ databases">
        <title>Metaegenomics of thermophilic ammonia-oxidizing enrichment culture.</title>
        <authorList>
            <person name="Kato S."/>
            <person name="Suzuki K."/>
        </authorList>
    </citation>
    <scope>NUCLEOTIDE SEQUENCE [LARGE SCALE GENOMIC DNA]</scope>
</reference>
<proteinExistence type="inferred from homology"/>
<evidence type="ECO:0000256" key="1">
    <source>
        <dbReference type="ARBA" id="ARBA00007162"/>
    </source>
</evidence>
<dbReference type="CDD" id="cd13571">
    <property type="entry name" value="PBP2_PnhD_1"/>
    <property type="match status" value="1"/>
</dbReference>
<dbReference type="InterPro" id="IPR005770">
    <property type="entry name" value="PhnD"/>
</dbReference>
<dbReference type="PANTHER" id="PTHR35841:SF1">
    <property type="entry name" value="PHOSPHONATES-BINDING PERIPLASMIC PROTEIN"/>
    <property type="match status" value="1"/>
</dbReference>
<dbReference type="NCBIfam" id="TIGR01098">
    <property type="entry name" value="3A0109s03R"/>
    <property type="match status" value="1"/>
</dbReference>
<protein>
    <submittedName>
        <fullName evidence="3">Phosphate-import protein PhnD</fullName>
    </submittedName>
</protein>
<gene>
    <name evidence="3" type="primary">phnD_3</name>
    <name evidence="3" type="ORF">HRbin22_02398</name>
</gene>
<dbReference type="AlphaFoldDB" id="A0A2H5Y9P4"/>
<dbReference type="SUPFAM" id="SSF53850">
    <property type="entry name" value="Periplasmic binding protein-like II"/>
    <property type="match status" value="1"/>
</dbReference>
<evidence type="ECO:0000313" key="3">
    <source>
        <dbReference type="EMBL" id="GBD10133.1"/>
    </source>
</evidence>
<comment type="caution">
    <text evidence="3">The sequence shown here is derived from an EMBL/GenBank/DDBJ whole genome shotgun (WGS) entry which is preliminary data.</text>
</comment>
<name>A0A2H5Y9P4_9CHLR</name>
<evidence type="ECO:0000313" key="4">
    <source>
        <dbReference type="Proteomes" id="UP000236642"/>
    </source>
</evidence>
<accession>A0A2H5Y9P4</accession>
<keyword evidence="2" id="KW-0732">Signal</keyword>
<comment type="similarity">
    <text evidence="1">Belongs to the phosphate/phosphite/phosphonate binding protein family.</text>
</comment>
<dbReference type="PANTHER" id="PTHR35841">
    <property type="entry name" value="PHOSPHONATES-BINDING PERIPLASMIC PROTEIN"/>
    <property type="match status" value="1"/>
</dbReference>